<dbReference type="GO" id="GO:0016787">
    <property type="term" value="F:hydrolase activity"/>
    <property type="evidence" value="ECO:0007669"/>
    <property type="project" value="UniProtKB-KW"/>
</dbReference>
<dbReference type="Proteomes" id="UP001549749">
    <property type="component" value="Unassembled WGS sequence"/>
</dbReference>
<evidence type="ECO:0000259" key="2">
    <source>
        <dbReference type="Pfam" id="PF00561"/>
    </source>
</evidence>
<organism evidence="3 4">
    <name type="scientific">Chitinophaga defluvii</name>
    <dbReference type="NCBI Taxonomy" id="3163343"/>
    <lineage>
        <taxon>Bacteria</taxon>
        <taxon>Pseudomonadati</taxon>
        <taxon>Bacteroidota</taxon>
        <taxon>Chitinophagia</taxon>
        <taxon>Chitinophagales</taxon>
        <taxon>Chitinophagaceae</taxon>
        <taxon>Chitinophaga</taxon>
    </lineage>
</organism>
<dbReference type="Gene3D" id="3.40.50.1820">
    <property type="entry name" value="alpha/beta hydrolase"/>
    <property type="match status" value="1"/>
</dbReference>
<name>A0ABV2TB32_9BACT</name>
<accession>A0ABV2TB32</accession>
<dbReference type="RefSeq" id="WP_354662804.1">
    <property type="nucleotide sequence ID" value="NZ_JBEXAC010000002.1"/>
</dbReference>
<dbReference type="EMBL" id="JBEXAC010000002">
    <property type="protein sequence ID" value="MET7000244.1"/>
    <property type="molecule type" value="Genomic_DNA"/>
</dbReference>
<proteinExistence type="predicted"/>
<dbReference type="InterPro" id="IPR000073">
    <property type="entry name" value="AB_hydrolase_1"/>
</dbReference>
<dbReference type="SUPFAM" id="SSF53474">
    <property type="entry name" value="alpha/beta-Hydrolases"/>
    <property type="match status" value="1"/>
</dbReference>
<dbReference type="Pfam" id="PF00561">
    <property type="entry name" value="Abhydrolase_1"/>
    <property type="match status" value="1"/>
</dbReference>
<feature type="signal peptide" evidence="1">
    <location>
        <begin position="1"/>
        <end position="24"/>
    </location>
</feature>
<dbReference type="InterPro" id="IPR029058">
    <property type="entry name" value="AB_hydrolase_fold"/>
</dbReference>
<feature type="chain" id="PRO_5046436210" evidence="1">
    <location>
        <begin position="25"/>
        <end position="276"/>
    </location>
</feature>
<keyword evidence="4" id="KW-1185">Reference proteome</keyword>
<reference evidence="3 4" key="1">
    <citation type="submission" date="2024-06" db="EMBL/GenBank/DDBJ databases">
        <title>Chitinophaga defluvii sp. nov., isolated from municipal sewage.</title>
        <authorList>
            <person name="Zhang L."/>
        </authorList>
    </citation>
    <scope>NUCLEOTIDE SEQUENCE [LARGE SCALE GENOMIC DNA]</scope>
    <source>
        <strain evidence="3 4">H8</strain>
    </source>
</reference>
<dbReference type="PANTHER" id="PTHR43433">
    <property type="entry name" value="HYDROLASE, ALPHA/BETA FOLD FAMILY PROTEIN"/>
    <property type="match status" value="1"/>
</dbReference>
<dbReference type="PANTHER" id="PTHR43433:SF5">
    <property type="entry name" value="AB HYDROLASE-1 DOMAIN-CONTAINING PROTEIN"/>
    <property type="match status" value="1"/>
</dbReference>
<evidence type="ECO:0000256" key="1">
    <source>
        <dbReference type="SAM" id="SignalP"/>
    </source>
</evidence>
<dbReference type="InterPro" id="IPR050471">
    <property type="entry name" value="AB_hydrolase"/>
</dbReference>
<feature type="domain" description="AB hydrolase-1" evidence="2">
    <location>
        <begin position="54"/>
        <end position="152"/>
    </location>
</feature>
<comment type="caution">
    <text evidence="3">The sequence shown here is derived from an EMBL/GenBank/DDBJ whole genome shotgun (WGS) entry which is preliminary data.</text>
</comment>
<protein>
    <submittedName>
        <fullName evidence="3">Alpha/beta hydrolase</fullName>
    </submittedName>
</protein>
<evidence type="ECO:0000313" key="3">
    <source>
        <dbReference type="EMBL" id="MET7000244.1"/>
    </source>
</evidence>
<gene>
    <name evidence="3" type="ORF">ABR189_22825</name>
</gene>
<sequence>MNTIIKTMCSCLMLLLSITTSAQKVSYGNNPEAGHYINVGDAKLYYEVYGKGEPIVLLHGGVFGYIDEFENLIPKLADKYQVICIATRGHGKSEIGHSPFTYKQRAEDAYKVIRSITQDSVTVIGFSDGGFSGLKLAALYPNLVKKLVAMGVTDRSRAVVESSFNYSAAGLVRDDPDFLTKRLQLMPDAERWNECQAKLTKLYNTDYMSTETFRKIKCPVLIVSGDKDTRNPMEGVMKCAQAIPDHQLSIIPDAGHTVLNDNFPLVWETVAPFLNK</sequence>
<evidence type="ECO:0000313" key="4">
    <source>
        <dbReference type="Proteomes" id="UP001549749"/>
    </source>
</evidence>
<keyword evidence="3" id="KW-0378">Hydrolase</keyword>
<keyword evidence="1" id="KW-0732">Signal</keyword>